<evidence type="ECO:0000256" key="4">
    <source>
        <dbReference type="PROSITE-ProRule" id="PRU00134"/>
    </source>
</evidence>
<reference evidence="6 7" key="1">
    <citation type="journal article" date="2019" name="Nat. Ecol. Evol.">
        <title>Megaphylogeny resolves global patterns of mushroom evolution.</title>
        <authorList>
            <person name="Varga T."/>
            <person name="Krizsan K."/>
            <person name="Foldi C."/>
            <person name="Dima B."/>
            <person name="Sanchez-Garcia M."/>
            <person name="Sanchez-Ramirez S."/>
            <person name="Szollosi G.J."/>
            <person name="Szarkandi J.G."/>
            <person name="Papp V."/>
            <person name="Albert L."/>
            <person name="Andreopoulos W."/>
            <person name="Angelini C."/>
            <person name="Antonin V."/>
            <person name="Barry K.W."/>
            <person name="Bougher N.L."/>
            <person name="Buchanan P."/>
            <person name="Buyck B."/>
            <person name="Bense V."/>
            <person name="Catcheside P."/>
            <person name="Chovatia M."/>
            <person name="Cooper J."/>
            <person name="Damon W."/>
            <person name="Desjardin D."/>
            <person name="Finy P."/>
            <person name="Geml J."/>
            <person name="Haridas S."/>
            <person name="Hughes K."/>
            <person name="Justo A."/>
            <person name="Karasinski D."/>
            <person name="Kautmanova I."/>
            <person name="Kiss B."/>
            <person name="Kocsube S."/>
            <person name="Kotiranta H."/>
            <person name="LaButti K.M."/>
            <person name="Lechner B.E."/>
            <person name="Liimatainen K."/>
            <person name="Lipzen A."/>
            <person name="Lukacs Z."/>
            <person name="Mihaltcheva S."/>
            <person name="Morgado L.N."/>
            <person name="Niskanen T."/>
            <person name="Noordeloos M.E."/>
            <person name="Ohm R.A."/>
            <person name="Ortiz-Santana B."/>
            <person name="Ovrebo C."/>
            <person name="Racz N."/>
            <person name="Riley R."/>
            <person name="Savchenko A."/>
            <person name="Shiryaev A."/>
            <person name="Soop K."/>
            <person name="Spirin V."/>
            <person name="Szebenyi C."/>
            <person name="Tomsovsky M."/>
            <person name="Tulloss R.E."/>
            <person name="Uehling J."/>
            <person name="Grigoriev I.V."/>
            <person name="Vagvolgyi C."/>
            <person name="Papp T."/>
            <person name="Martin F.M."/>
            <person name="Miettinen O."/>
            <person name="Hibbett D.S."/>
            <person name="Nagy L.G."/>
        </authorList>
    </citation>
    <scope>NUCLEOTIDE SEQUENCE [LARGE SCALE GENOMIC DNA]</scope>
    <source>
        <strain evidence="6 7">FP101781</strain>
    </source>
</reference>
<keyword evidence="2 4" id="KW-0863">Zinc-finger</keyword>
<evidence type="ECO:0000313" key="7">
    <source>
        <dbReference type="Proteomes" id="UP000298030"/>
    </source>
</evidence>
<dbReference type="EMBL" id="QPFP01000031">
    <property type="protein sequence ID" value="TEB28665.1"/>
    <property type="molecule type" value="Genomic_DNA"/>
</dbReference>
<dbReference type="Proteomes" id="UP000298030">
    <property type="component" value="Unassembled WGS sequence"/>
</dbReference>
<comment type="caution">
    <text evidence="6">The sequence shown here is derived from an EMBL/GenBank/DDBJ whole genome shotgun (WGS) entry which is preliminary data.</text>
</comment>
<evidence type="ECO:0000256" key="3">
    <source>
        <dbReference type="ARBA" id="ARBA00022833"/>
    </source>
</evidence>
<keyword evidence="3" id="KW-0862">Zinc</keyword>
<accession>A0A4Y7T3F5</accession>
<proteinExistence type="predicted"/>
<evidence type="ECO:0000259" key="5">
    <source>
        <dbReference type="PROSITE" id="PS50865"/>
    </source>
</evidence>
<dbReference type="AlphaFoldDB" id="A0A4Y7T3F5"/>
<keyword evidence="7" id="KW-1185">Reference proteome</keyword>
<dbReference type="SUPFAM" id="SSF144232">
    <property type="entry name" value="HIT/MYND zinc finger-like"/>
    <property type="match status" value="1"/>
</dbReference>
<dbReference type="PROSITE" id="PS50865">
    <property type="entry name" value="ZF_MYND_2"/>
    <property type="match status" value="1"/>
</dbReference>
<dbReference type="OrthoDB" id="5231159at2759"/>
<evidence type="ECO:0000256" key="1">
    <source>
        <dbReference type="ARBA" id="ARBA00022723"/>
    </source>
</evidence>
<sequence>MAQFSALAMEVAMAAHATHVGAHGSGSAADLVQLHQRVQSNYTLERLDELLPYFDIPDPEIDWGQDSGDALARAYIALVVLLEVSSACESNLRTLAIPTAEKLIPSFKGILYWMCAILHLRPSSNLSLLEGITRMDVDEPQPHEVCASVLLSIGAIDPSLERKILLHPLVINLSLMWWIITRDGHPLVYVLGSRNSTSDEDSGHDPIITLAHRIFIHNPKGSTTAVQTGYVCSPRLFFTRASERMQLLVNLPRLAHLAHVEASALEIDNLQSIVAVVNTIIQTDTQLVVPMAKASTPHGCMKALVSARLQGLFMDSDSRRAEVEGALLKLARDVAKWALLSGCRYYPQIVKSFVNDPATRVSRLLGDFTSVYITPSRNPRYEPFEHLLQSLLGWAFKSPTILTLVHAALQTDIPKIGLFAGTIASPERTAILLHVISQVACLSPKADPSVWPCICDNSNHKSCFGRAMKEAAPSMVCSQCLSVTYCSQNCQREDWENHHRKECRSMRKEYFANRFSNGLRYSQRLRGFHAATLQHSHEPGSPLFKLAKVPIPDPWSKRTDYLGRTIVLTIHMANSLDPISIDALQEFINMTVPLIPKHLAKRFKALLRKFMAADPADHAGQFSLVNGVFYYANVEVNHLALVRRTQTAAPTGSKPAVRIEIDESMVYVGSCRNPYEERGGLEGHPARNYELMYGPNHPGLREFLESGPGQRKQYRRAL</sequence>
<keyword evidence="1" id="KW-0479">Metal-binding</keyword>
<evidence type="ECO:0000256" key="2">
    <source>
        <dbReference type="ARBA" id="ARBA00022771"/>
    </source>
</evidence>
<dbReference type="PROSITE" id="PS01360">
    <property type="entry name" value="ZF_MYND_1"/>
    <property type="match status" value="1"/>
</dbReference>
<dbReference type="GO" id="GO:0008270">
    <property type="term" value="F:zinc ion binding"/>
    <property type="evidence" value="ECO:0007669"/>
    <property type="project" value="UniProtKB-KW"/>
</dbReference>
<dbReference type="Pfam" id="PF01753">
    <property type="entry name" value="zf-MYND"/>
    <property type="match status" value="1"/>
</dbReference>
<organism evidence="6 7">
    <name type="scientific">Coprinellus micaceus</name>
    <name type="common">Glistening ink-cap mushroom</name>
    <name type="synonym">Coprinus micaceus</name>
    <dbReference type="NCBI Taxonomy" id="71717"/>
    <lineage>
        <taxon>Eukaryota</taxon>
        <taxon>Fungi</taxon>
        <taxon>Dikarya</taxon>
        <taxon>Basidiomycota</taxon>
        <taxon>Agaricomycotina</taxon>
        <taxon>Agaricomycetes</taxon>
        <taxon>Agaricomycetidae</taxon>
        <taxon>Agaricales</taxon>
        <taxon>Agaricineae</taxon>
        <taxon>Psathyrellaceae</taxon>
        <taxon>Coprinellus</taxon>
    </lineage>
</organism>
<evidence type="ECO:0000313" key="6">
    <source>
        <dbReference type="EMBL" id="TEB28665.1"/>
    </source>
</evidence>
<name>A0A4Y7T3F5_COPMI</name>
<protein>
    <recommendedName>
        <fullName evidence="5">MYND-type domain-containing protein</fullName>
    </recommendedName>
</protein>
<dbReference type="Gene3D" id="6.10.140.2220">
    <property type="match status" value="1"/>
</dbReference>
<feature type="domain" description="MYND-type" evidence="5">
    <location>
        <begin position="460"/>
        <end position="503"/>
    </location>
</feature>
<dbReference type="InterPro" id="IPR002893">
    <property type="entry name" value="Znf_MYND"/>
</dbReference>
<gene>
    <name evidence="6" type="ORF">FA13DRAFT_1735500</name>
</gene>